<dbReference type="CDD" id="cd00093">
    <property type="entry name" value="HTH_XRE"/>
    <property type="match status" value="1"/>
</dbReference>
<dbReference type="Gene3D" id="1.25.40.10">
    <property type="entry name" value="Tetratricopeptide repeat domain"/>
    <property type="match status" value="1"/>
</dbReference>
<sequence>MVLRNLGRNMHSYRKSNGWSQETMAWKLKCAPSTLSGIETGKTCPSVKTFDKICVELEVNGVDYHELTMDENLEFQKVKEELILALNSKGKKTIEKKLEKFKKYMDHENEEHQKYVLLSDLVYMLKSGMDKEEFIKRIEELFPTNHGTEKSNMLTGIHFTKLEHFGIYLKANALLETGYLEKAQELYELLLNNGFNDNTDYYRKRCNSVSAGLAKLLIAKHDYMKAEKCIGYIFSKAIKNIDGRVFFQVMCLQQELFKEMGNTEGEKIINDFFEAAATMVNYFNKYYTITDQ</sequence>
<reference evidence="4" key="1">
    <citation type="submission" date="2016-10" db="EMBL/GenBank/DDBJ databases">
        <authorList>
            <person name="Varghese N."/>
        </authorList>
    </citation>
    <scope>NUCLEOTIDE SEQUENCE [LARGE SCALE GENOMIC DNA]</scope>
    <source>
        <strain evidence="4">ACV-9</strain>
    </source>
</reference>
<organism evidence="3 4">
    <name type="scientific">Pseudobutyrivibrio ruminis</name>
    <dbReference type="NCBI Taxonomy" id="46206"/>
    <lineage>
        <taxon>Bacteria</taxon>
        <taxon>Bacillati</taxon>
        <taxon>Bacillota</taxon>
        <taxon>Clostridia</taxon>
        <taxon>Lachnospirales</taxon>
        <taxon>Lachnospiraceae</taxon>
        <taxon>Pseudobutyrivibrio</taxon>
    </lineage>
</organism>
<dbReference type="RefSeq" id="WP_074792280.1">
    <property type="nucleotide sequence ID" value="NZ_FNZX01000021.1"/>
</dbReference>
<dbReference type="InterPro" id="IPR011990">
    <property type="entry name" value="TPR-like_helical_dom_sf"/>
</dbReference>
<dbReference type="InterPro" id="IPR001387">
    <property type="entry name" value="Cro/C1-type_HTH"/>
</dbReference>
<evidence type="ECO:0000313" key="4">
    <source>
        <dbReference type="Proteomes" id="UP000182321"/>
    </source>
</evidence>
<dbReference type="GO" id="GO:0003677">
    <property type="term" value="F:DNA binding"/>
    <property type="evidence" value="ECO:0007669"/>
    <property type="project" value="UniProtKB-KW"/>
</dbReference>
<dbReference type="PROSITE" id="PS50943">
    <property type="entry name" value="HTH_CROC1"/>
    <property type="match status" value="1"/>
</dbReference>
<gene>
    <name evidence="3" type="ORF">SAMN02910377_02558</name>
</gene>
<keyword evidence="1" id="KW-0238">DNA-binding</keyword>
<proteinExistence type="predicted"/>
<evidence type="ECO:0000256" key="1">
    <source>
        <dbReference type="ARBA" id="ARBA00023125"/>
    </source>
</evidence>
<dbReference type="GO" id="GO:0005829">
    <property type="term" value="C:cytosol"/>
    <property type="evidence" value="ECO:0007669"/>
    <property type="project" value="TreeGrafter"/>
</dbReference>
<dbReference type="Pfam" id="PF01381">
    <property type="entry name" value="HTH_3"/>
    <property type="match status" value="1"/>
</dbReference>
<dbReference type="GO" id="GO:0003700">
    <property type="term" value="F:DNA-binding transcription factor activity"/>
    <property type="evidence" value="ECO:0007669"/>
    <property type="project" value="TreeGrafter"/>
</dbReference>
<evidence type="ECO:0000259" key="2">
    <source>
        <dbReference type="PROSITE" id="PS50943"/>
    </source>
</evidence>
<dbReference type="SMART" id="SM00530">
    <property type="entry name" value="HTH_XRE"/>
    <property type="match status" value="1"/>
</dbReference>
<dbReference type="SUPFAM" id="SSF47413">
    <property type="entry name" value="lambda repressor-like DNA-binding domains"/>
    <property type="match status" value="1"/>
</dbReference>
<dbReference type="InterPro" id="IPR050807">
    <property type="entry name" value="TransReg_Diox_bact_type"/>
</dbReference>
<dbReference type="PANTHER" id="PTHR46797:SF1">
    <property type="entry name" value="METHYLPHOSPHONATE SYNTHASE"/>
    <property type="match status" value="1"/>
</dbReference>
<dbReference type="AlphaFoldDB" id="A0A1H7M5S3"/>
<keyword evidence="4" id="KW-1185">Reference proteome</keyword>
<evidence type="ECO:0000313" key="3">
    <source>
        <dbReference type="EMBL" id="SEL06553.1"/>
    </source>
</evidence>
<accession>A0A1H7M5S3</accession>
<dbReference type="PANTHER" id="PTHR46797">
    <property type="entry name" value="HTH-TYPE TRANSCRIPTIONAL REGULATOR"/>
    <property type="match status" value="1"/>
</dbReference>
<protein>
    <submittedName>
        <fullName evidence="3">Transcriptional regulator, contains XRE-family HTH domain</fullName>
    </submittedName>
</protein>
<feature type="domain" description="HTH cro/C1-type" evidence="2">
    <location>
        <begin position="10"/>
        <end position="64"/>
    </location>
</feature>
<dbReference type="EMBL" id="FNZX01000021">
    <property type="protein sequence ID" value="SEL06553.1"/>
    <property type="molecule type" value="Genomic_DNA"/>
</dbReference>
<name>A0A1H7M5S3_9FIRM</name>
<dbReference type="Proteomes" id="UP000182321">
    <property type="component" value="Unassembled WGS sequence"/>
</dbReference>
<dbReference type="InterPro" id="IPR010982">
    <property type="entry name" value="Lambda_DNA-bd_dom_sf"/>
</dbReference>